<feature type="compositionally biased region" description="Low complexity" evidence="1">
    <location>
        <begin position="55"/>
        <end position="64"/>
    </location>
</feature>
<sequence>MIADSSGWKLADVGDGLTLGETVEFADEMPCGVGTFDESEAPLAADPPVETPEQPATSKSSAPVSVSARRVQNVLIPAITPVCGLEARFATAATATCG</sequence>
<reference evidence="2 3" key="1">
    <citation type="journal article" date="2019" name="Int. J. Syst. Evol. Microbiol.">
        <title>The Global Catalogue of Microorganisms (GCM) 10K type strain sequencing project: providing services to taxonomists for standard genome sequencing and annotation.</title>
        <authorList>
            <consortium name="The Broad Institute Genomics Platform"/>
            <consortium name="The Broad Institute Genome Sequencing Center for Infectious Disease"/>
            <person name="Wu L."/>
            <person name="Ma J."/>
        </authorList>
    </citation>
    <scope>NUCLEOTIDE SEQUENCE [LARGE SCALE GENOMIC DNA]</scope>
    <source>
        <strain evidence="2 3">JCM 15591</strain>
    </source>
</reference>
<organism evidence="2 3">
    <name type="scientific">Nostocoides vanveenii</name>
    <dbReference type="NCBI Taxonomy" id="330835"/>
    <lineage>
        <taxon>Bacteria</taxon>
        <taxon>Bacillati</taxon>
        <taxon>Actinomycetota</taxon>
        <taxon>Actinomycetes</taxon>
        <taxon>Micrococcales</taxon>
        <taxon>Intrasporangiaceae</taxon>
        <taxon>Nostocoides</taxon>
    </lineage>
</organism>
<protein>
    <submittedName>
        <fullName evidence="2">Uncharacterized protein</fullName>
    </submittedName>
</protein>
<evidence type="ECO:0000313" key="3">
    <source>
        <dbReference type="Proteomes" id="UP001501475"/>
    </source>
</evidence>
<name>A0ABN2JYR5_9MICO</name>
<feature type="region of interest" description="Disordered" evidence="1">
    <location>
        <begin position="31"/>
        <end position="64"/>
    </location>
</feature>
<gene>
    <name evidence="2" type="ORF">GCM10009810_00790</name>
</gene>
<proteinExistence type="predicted"/>
<dbReference type="EMBL" id="BAAAPN010000002">
    <property type="protein sequence ID" value="GAA1743921.1"/>
    <property type="molecule type" value="Genomic_DNA"/>
</dbReference>
<evidence type="ECO:0000313" key="2">
    <source>
        <dbReference type="EMBL" id="GAA1743921.1"/>
    </source>
</evidence>
<accession>A0ABN2JYR5</accession>
<dbReference type="Proteomes" id="UP001501475">
    <property type="component" value="Unassembled WGS sequence"/>
</dbReference>
<comment type="caution">
    <text evidence="2">The sequence shown here is derived from an EMBL/GenBank/DDBJ whole genome shotgun (WGS) entry which is preliminary data.</text>
</comment>
<keyword evidence="3" id="KW-1185">Reference proteome</keyword>
<evidence type="ECO:0000256" key="1">
    <source>
        <dbReference type="SAM" id="MobiDB-lite"/>
    </source>
</evidence>